<dbReference type="PANTHER" id="PTHR45790:SF3">
    <property type="entry name" value="S-ADENOSYL-L-METHIONINE-DEPENDENT UROPORPHYRINOGEN III METHYLTRANSFERASE, CHLOROPLASTIC"/>
    <property type="match status" value="1"/>
</dbReference>
<dbReference type="InterPro" id="IPR036108">
    <property type="entry name" value="4pyrrol_syn_uPrphyn_synt_sf"/>
</dbReference>
<dbReference type="InterPro" id="IPR014777">
    <property type="entry name" value="4pyrrole_Mease_sub1"/>
</dbReference>
<dbReference type="GO" id="GO:0004851">
    <property type="term" value="F:uroporphyrin-III C-methyltransferase activity"/>
    <property type="evidence" value="ECO:0007669"/>
    <property type="project" value="UniProtKB-EC"/>
</dbReference>
<evidence type="ECO:0000256" key="1">
    <source>
        <dbReference type="ARBA" id="ARBA00012162"/>
    </source>
</evidence>
<comment type="caution">
    <text evidence="8">The sequence shown here is derived from an EMBL/GenBank/DDBJ whole genome shotgun (WGS) entry which is preliminary data.</text>
</comment>
<evidence type="ECO:0000313" key="9">
    <source>
        <dbReference type="Proteomes" id="UP000473648"/>
    </source>
</evidence>
<dbReference type="InterPro" id="IPR006366">
    <property type="entry name" value="CobA/CysG_C"/>
</dbReference>
<dbReference type="Gene3D" id="3.40.1010.10">
    <property type="entry name" value="Cobalt-precorrin-4 Transmethylase, Domain 1"/>
    <property type="match status" value="1"/>
</dbReference>
<dbReference type="SUPFAM" id="SSF53790">
    <property type="entry name" value="Tetrapyrrole methylase"/>
    <property type="match status" value="1"/>
</dbReference>
<reference evidence="8" key="1">
    <citation type="journal article" date="2020" name="Appl. Environ. Microbiol.">
        <title>Medium-Chain Fatty Acid Synthesis by 'Candidatus Weimeria bifida' gen. nov., sp. nov., and 'Candidatus Pseudoramibacter fermentans' sp. nov.</title>
        <authorList>
            <person name="Scarborough M.J."/>
            <person name="Myers K.S."/>
            <person name="Donohue T.J."/>
            <person name="Noguera D.R."/>
        </authorList>
    </citation>
    <scope>NUCLEOTIDE SEQUENCE</scope>
    <source>
        <strain evidence="8">EUB1.1</strain>
    </source>
</reference>
<dbReference type="Pfam" id="PF00590">
    <property type="entry name" value="TP_methylase"/>
    <property type="match status" value="1"/>
</dbReference>
<evidence type="ECO:0000256" key="2">
    <source>
        <dbReference type="ARBA" id="ARBA00022603"/>
    </source>
</evidence>
<accession>A0A6L5GTC3</accession>
<dbReference type="CDD" id="cd11642">
    <property type="entry name" value="SUMT"/>
    <property type="match status" value="1"/>
</dbReference>
<keyword evidence="5" id="KW-0627">Porphyrin biosynthesis</keyword>
<dbReference type="CDD" id="cd06578">
    <property type="entry name" value="HemD"/>
    <property type="match status" value="1"/>
</dbReference>
<keyword evidence="3 8" id="KW-0808">Transferase</keyword>
<dbReference type="FunFam" id="3.40.1010.10:FF:000001">
    <property type="entry name" value="Siroheme synthase"/>
    <property type="match status" value="1"/>
</dbReference>
<dbReference type="GO" id="GO:0032259">
    <property type="term" value="P:methylation"/>
    <property type="evidence" value="ECO:0007669"/>
    <property type="project" value="UniProtKB-KW"/>
</dbReference>
<evidence type="ECO:0000256" key="5">
    <source>
        <dbReference type="ARBA" id="ARBA00023244"/>
    </source>
</evidence>
<dbReference type="InterPro" id="IPR000878">
    <property type="entry name" value="4pyrrol_Mease"/>
</dbReference>
<proteinExistence type="predicted"/>
<gene>
    <name evidence="8" type="primary">cobA</name>
    <name evidence="8" type="ORF">FRC53_08495</name>
</gene>
<dbReference type="Gene3D" id="3.40.50.10090">
    <property type="match status" value="2"/>
</dbReference>
<evidence type="ECO:0000256" key="4">
    <source>
        <dbReference type="ARBA" id="ARBA00022691"/>
    </source>
</evidence>
<protein>
    <recommendedName>
        <fullName evidence="1">uroporphyrinogen-III C-methyltransferase</fullName>
        <ecNumber evidence="1">2.1.1.107</ecNumber>
    </recommendedName>
</protein>
<keyword evidence="9" id="KW-1185">Reference proteome</keyword>
<evidence type="ECO:0000256" key="3">
    <source>
        <dbReference type="ARBA" id="ARBA00022679"/>
    </source>
</evidence>
<dbReference type="AlphaFoldDB" id="A0A6L5GTC3"/>
<dbReference type="SUPFAM" id="SSF69618">
    <property type="entry name" value="HemD-like"/>
    <property type="match status" value="1"/>
</dbReference>
<dbReference type="GO" id="GO:0019354">
    <property type="term" value="P:siroheme biosynthetic process"/>
    <property type="evidence" value="ECO:0007669"/>
    <property type="project" value="InterPro"/>
</dbReference>
<dbReference type="InterPro" id="IPR035996">
    <property type="entry name" value="4pyrrol_Methylase_sf"/>
</dbReference>
<dbReference type="NCBIfam" id="NF004790">
    <property type="entry name" value="PRK06136.1"/>
    <property type="match status" value="1"/>
</dbReference>
<dbReference type="Proteomes" id="UP000473648">
    <property type="component" value="Unassembled WGS sequence"/>
</dbReference>
<feature type="domain" description="Tetrapyrrole biosynthesis uroporphyrinogen III synthase" evidence="7">
    <location>
        <begin position="268"/>
        <end position="498"/>
    </location>
</feature>
<sequence>MSQKIGKVYLVGGGCGDPELLTLKGRRVLSQCDTVVYDALVNPALLEYVPADCERIYVGKRAAHHALPQEETNELLVKLGLEGKTVVRLKGGDPYVFGRGGEEGVRLHEAGVPFEEVPGITSVIGGLAYAGIPITHRDCASSFQVVTGHLKNDAAHLDWPVLAATKGTLVFLMGMKNIEVITAKLIENGMDPDTPAAVVREATTPRQQTVTGTLANIAETAKAAGLGAPALIVIGKVVGLRDELRFFDSRPLFSKCFVVTRSRAQASKLVAKIQDQGGEAVMYPTIRIQPVASEMARLETAIAHLGDYTHLILTSVNGVDLFFQKLDDMGKDSRALAGLTVTAIGKATAAALKAHGIVPDVVPARFIGEALVEALGPTLTAADRILLPRSKNARAYVAEKLSEICPVDEIKIYETLREDRTDVDVAAMLKAHQVDYITFTSSTTAKYFAEKIGEDCAAVVRDSGAKCASIGPKTSEQLKALGLPVDIQADTYTIDGLMAAIEEDCTKNH</sequence>
<name>A0A6L5GTC3_9FIRM</name>
<dbReference type="EMBL" id="VOGB01000005">
    <property type="protein sequence ID" value="MQM73433.1"/>
    <property type="molecule type" value="Genomic_DNA"/>
</dbReference>
<dbReference type="InterPro" id="IPR050161">
    <property type="entry name" value="Siro_Cobalamin_biosynth"/>
</dbReference>
<evidence type="ECO:0000313" key="8">
    <source>
        <dbReference type="EMBL" id="MQM73433.1"/>
    </source>
</evidence>
<keyword evidence="2 8" id="KW-0489">Methyltransferase</keyword>
<evidence type="ECO:0000259" key="6">
    <source>
        <dbReference type="Pfam" id="PF00590"/>
    </source>
</evidence>
<keyword evidence="4" id="KW-0949">S-adenosyl-L-methionine</keyword>
<dbReference type="NCBIfam" id="TIGR01469">
    <property type="entry name" value="cobA_cysG_Cterm"/>
    <property type="match status" value="1"/>
</dbReference>
<evidence type="ECO:0000259" key="7">
    <source>
        <dbReference type="Pfam" id="PF02602"/>
    </source>
</evidence>
<dbReference type="PANTHER" id="PTHR45790">
    <property type="entry name" value="SIROHEME SYNTHASE-RELATED"/>
    <property type="match status" value="1"/>
</dbReference>
<dbReference type="GO" id="GO:0004852">
    <property type="term" value="F:uroporphyrinogen-III synthase activity"/>
    <property type="evidence" value="ECO:0007669"/>
    <property type="project" value="InterPro"/>
</dbReference>
<dbReference type="Pfam" id="PF02602">
    <property type="entry name" value="HEM4"/>
    <property type="match status" value="1"/>
</dbReference>
<dbReference type="EC" id="2.1.1.107" evidence="1"/>
<dbReference type="FunFam" id="3.30.950.10:FF:000001">
    <property type="entry name" value="Siroheme synthase"/>
    <property type="match status" value="1"/>
</dbReference>
<dbReference type="InterPro" id="IPR003754">
    <property type="entry name" value="4pyrrol_synth_uPrphyn_synth"/>
</dbReference>
<dbReference type="InterPro" id="IPR014776">
    <property type="entry name" value="4pyrrole_Mease_sub2"/>
</dbReference>
<organism evidence="8 9">
    <name type="scientific">Candidatus Pseudoramibacter fermentans</name>
    <dbReference type="NCBI Taxonomy" id="2594427"/>
    <lineage>
        <taxon>Bacteria</taxon>
        <taxon>Bacillati</taxon>
        <taxon>Bacillota</taxon>
        <taxon>Clostridia</taxon>
        <taxon>Eubacteriales</taxon>
        <taxon>Eubacteriaceae</taxon>
        <taxon>Pseudoramibacter</taxon>
    </lineage>
</organism>
<feature type="domain" description="Tetrapyrrole methylase" evidence="6">
    <location>
        <begin position="7"/>
        <end position="217"/>
    </location>
</feature>
<dbReference type="Gene3D" id="3.30.950.10">
    <property type="entry name" value="Methyltransferase, Cobalt-precorrin-4 Transmethylase, Domain 2"/>
    <property type="match status" value="1"/>
</dbReference>